<organism evidence="3 4">
    <name type="scientific">Deinococcus radiopugnans ATCC 19172</name>
    <dbReference type="NCBI Taxonomy" id="585398"/>
    <lineage>
        <taxon>Bacteria</taxon>
        <taxon>Thermotogati</taxon>
        <taxon>Deinococcota</taxon>
        <taxon>Deinococci</taxon>
        <taxon>Deinococcales</taxon>
        <taxon>Deinococcaceae</taxon>
        <taxon>Deinococcus</taxon>
    </lineage>
</organism>
<comment type="caution">
    <text evidence="3">The sequence shown here is derived from an EMBL/GenBank/DDBJ whole genome shotgun (WGS) entry which is preliminary data.</text>
</comment>
<protein>
    <submittedName>
        <fullName evidence="2">Opacity protein-like surface antigen</fullName>
    </submittedName>
</protein>
<feature type="signal peptide" evidence="1">
    <location>
        <begin position="1"/>
        <end position="20"/>
    </location>
</feature>
<keyword evidence="5" id="KW-1185">Reference proteome</keyword>
<accession>A0A5C4Y6U3</accession>
<proteinExistence type="predicted"/>
<sequence length="132" mass="13683">MKKLILTTLTALTLATTAFAAPVAEPVTAMGGDGIYTMLYTESAWMSLIVPMADLNYVLPSDLSLAVSGLPSGTTITLDSVTQQGDLALFHVTVSRADESVGVNDTAVIDVQSGGQTLTTVSIPVMGVAYDQ</sequence>
<evidence type="ECO:0000313" key="2">
    <source>
        <dbReference type="EMBL" id="MBB6017104.1"/>
    </source>
</evidence>
<keyword evidence="1" id="KW-0732">Signal</keyword>
<dbReference type="Proteomes" id="UP000629870">
    <property type="component" value="Unassembled WGS sequence"/>
</dbReference>
<evidence type="ECO:0000256" key="1">
    <source>
        <dbReference type="SAM" id="SignalP"/>
    </source>
</evidence>
<dbReference type="EMBL" id="JACHEW010000011">
    <property type="protein sequence ID" value="MBB6017104.1"/>
    <property type="molecule type" value="Genomic_DNA"/>
</dbReference>
<dbReference type="EMBL" id="VDMO01000012">
    <property type="protein sequence ID" value="TNM70666.1"/>
    <property type="molecule type" value="Genomic_DNA"/>
</dbReference>
<evidence type="ECO:0000313" key="4">
    <source>
        <dbReference type="Proteomes" id="UP000313988"/>
    </source>
</evidence>
<reference evidence="2 5" key="2">
    <citation type="submission" date="2020-08" db="EMBL/GenBank/DDBJ databases">
        <title>Genomic Encyclopedia of Type Strains, Phase IV (KMG-IV): sequencing the most valuable type-strain genomes for metagenomic binning, comparative biology and taxonomic classification.</title>
        <authorList>
            <person name="Goeker M."/>
        </authorList>
    </citation>
    <scope>NUCLEOTIDE SEQUENCE [LARGE SCALE GENOMIC DNA]</scope>
    <source>
        <strain evidence="2 5">DSM 12027</strain>
    </source>
</reference>
<dbReference type="Proteomes" id="UP000313988">
    <property type="component" value="Unassembled WGS sequence"/>
</dbReference>
<gene>
    <name evidence="3" type="ORF">FHR04_12245</name>
    <name evidence="2" type="ORF">HNQ04_002366</name>
</gene>
<dbReference type="RefSeq" id="WP_139403693.1">
    <property type="nucleotide sequence ID" value="NZ_JACHEW010000011.1"/>
</dbReference>
<evidence type="ECO:0000313" key="5">
    <source>
        <dbReference type="Proteomes" id="UP000629870"/>
    </source>
</evidence>
<evidence type="ECO:0000313" key="3">
    <source>
        <dbReference type="EMBL" id="TNM70666.1"/>
    </source>
</evidence>
<feature type="chain" id="PRO_5022757532" evidence="1">
    <location>
        <begin position="21"/>
        <end position="132"/>
    </location>
</feature>
<dbReference type="AlphaFoldDB" id="A0A5C4Y6U3"/>
<name>A0A5C4Y6U3_9DEIO</name>
<dbReference type="OrthoDB" id="72508at2"/>
<reference evidence="3 4" key="1">
    <citation type="submission" date="2019-06" db="EMBL/GenBank/DDBJ databases">
        <title>Genome sequence of Deinococcus radiopugnans ATCC 19172.</title>
        <authorList>
            <person name="Maclea K.S."/>
            <person name="Maynard C.R."/>
        </authorList>
    </citation>
    <scope>NUCLEOTIDE SEQUENCE [LARGE SCALE GENOMIC DNA]</scope>
    <source>
        <strain evidence="3 4">ATCC 19172</strain>
    </source>
</reference>